<feature type="domain" description="Transcription initiation factor TFIID subunit 12" evidence="7">
    <location>
        <begin position="128"/>
        <end position="195"/>
    </location>
</feature>
<dbReference type="GO" id="GO:0051123">
    <property type="term" value="P:RNA polymerase II preinitiation complex assembly"/>
    <property type="evidence" value="ECO:0007669"/>
    <property type="project" value="TreeGrafter"/>
</dbReference>
<dbReference type="PANTHER" id="PTHR12264:SF21">
    <property type="entry name" value="TRANSCRIPTION INITIATION FACTOR TFIID SUBUNIT 12"/>
    <property type="match status" value="1"/>
</dbReference>
<accession>U4UU58</accession>
<dbReference type="GO" id="GO:0017025">
    <property type="term" value="F:TBP-class protein binding"/>
    <property type="evidence" value="ECO:0007669"/>
    <property type="project" value="TreeGrafter"/>
</dbReference>
<sequence>MDVNWTAIGQIMEIHWTCGCPKSVALWTSNGFNNAAWEKTTGAGPPPGSTQQNIVNQPVGHLTQNNGIIGNSMPHENQVSGHNNMTDSQAMQGAHTQHMQQTHGQNSAMMNKPATQHVNSGEGPQIVSRQKLQDLVREIDHTITLEDDVEDILLSYVDDFVDRCLNGATLIAKNRNGNSIEVKDVQQFLNRNYNMWTPGFGTDELRPYKRSLTTEAHKQRNALIRKTVKKY</sequence>
<evidence type="ECO:0000259" key="7">
    <source>
        <dbReference type="Pfam" id="PF03847"/>
    </source>
</evidence>
<evidence type="ECO:0000256" key="5">
    <source>
        <dbReference type="ARBA" id="ARBA00023163"/>
    </source>
</evidence>
<dbReference type="STRING" id="77166.U4UU58"/>
<name>U4UU58_DENPD</name>
<dbReference type="GO" id="GO:0003677">
    <property type="term" value="F:DNA binding"/>
    <property type="evidence" value="ECO:0007669"/>
    <property type="project" value="TreeGrafter"/>
</dbReference>
<evidence type="ECO:0000256" key="1">
    <source>
        <dbReference type="ARBA" id="ARBA00004123"/>
    </source>
</evidence>
<dbReference type="GO" id="GO:0046982">
    <property type="term" value="F:protein heterodimerization activity"/>
    <property type="evidence" value="ECO:0007669"/>
    <property type="project" value="InterPro"/>
</dbReference>
<comment type="subcellular location">
    <subcellularLocation>
        <location evidence="1">Nucleus</location>
    </subcellularLocation>
</comment>
<evidence type="ECO:0000256" key="3">
    <source>
        <dbReference type="ARBA" id="ARBA00017484"/>
    </source>
</evidence>
<dbReference type="InterPro" id="IPR037794">
    <property type="entry name" value="TAF12"/>
</dbReference>
<evidence type="ECO:0000256" key="4">
    <source>
        <dbReference type="ARBA" id="ARBA00023015"/>
    </source>
</evidence>
<dbReference type="GO" id="GO:0000124">
    <property type="term" value="C:SAGA complex"/>
    <property type="evidence" value="ECO:0007669"/>
    <property type="project" value="InterPro"/>
</dbReference>
<keyword evidence="4" id="KW-0805">Transcription regulation</keyword>
<keyword evidence="5" id="KW-0804">Transcription</keyword>
<comment type="similarity">
    <text evidence="2">Belongs to the TAF12 family.</text>
</comment>
<reference evidence="8 9" key="1">
    <citation type="journal article" date="2013" name="Genome Biol.">
        <title>Draft genome of the mountain pine beetle, Dendroctonus ponderosae Hopkins, a major forest pest.</title>
        <authorList>
            <person name="Keeling C.I."/>
            <person name="Yuen M.M."/>
            <person name="Liao N.Y."/>
            <person name="Docking T.R."/>
            <person name="Chan S.K."/>
            <person name="Taylor G.A."/>
            <person name="Palmquist D.L."/>
            <person name="Jackman S.D."/>
            <person name="Nguyen A."/>
            <person name="Li M."/>
            <person name="Henderson H."/>
            <person name="Janes J.K."/>
            <person name="Zhao Y."/>
            <person name="Pandoh P."/>
            <person name="Moore R."/>
            <person name="Sperling F.A."/>
            <person name="Huber D.P."/>
            <person name="Birol I."/>
            <person name="Jones S.J."/>
            <person name="Bohlmann J."/>
        </authorList>
    </citation>
    <scope>NUCLEOTIDE SEQUENCE</scope>
</reference>
<evidence type="ECO:0000313" key="9">
    <source>
        <dbReference type="Proteomes" id="UP000030742"/>
    </source>
</evidence>
<dbReference type="Pfam" id="PF03847">
    <property type="entry name" value="TFIID_20kDa"/>
    <property type="match status" value="1"/>
</dbReference>
<dbReference type="PANTHER" id="PTHR12264">
    <property type="entry name" value="TRANSCRIPTION INITIATION FACTOR TFIID SUBUNIT 12"/>
    <property type="match status" value="1"/>
</dbReference>
<dbReference type="CDD" id="cd07981">
    <property type="entry name" value="HFD_TAF12"/>
    <property type="match status" value="1"/>
</dbReference>
<dbReference type="GO" id="GO:0005669">
    <property type="term" value="C:transcription factor TFIID complex"/>
    <property type="evidence" value="ECO:0007669"/>
    <property type="project" value="InterPro"/>
</dbReference>
<gene>
    <name evidence="8" type="ORF">D910_10977</name>
</gene>
<organism evidence="8 9">
    <name type="scientific">Dendroctonus ponderosae</name>
    <name type="common">Mountain pine beetle</name>
    <dbReference type="NCBI Taxonomy" id="77166"/>
    <lineage>
        <taxon>Eukaryota</taxon>
        <taxon>Metazoa</taxon>
        <taxon>Ecdysozoa</taxon>
        <taxon>Arthropoda</taxon>
        <taxon>Hexapoda</taxon>
        <taxon>Insecta</taxon>
        <taxon>Pterygota</taxon>
        <taxon>Neoptera</taxon>
        <taxon>Endopterygota</taxon>
        <taxon>Coleoptera</taxon>
        <taxon>Polyphaga</taxon>
        <taxon>Cucujiformia</taxon>
        <taxon>Curculionidae</taxon>
        <taxon>Scolytinae</taxon>
        <taxon>Dendroctonus</taxon>
    </lineage>
</organism>
<dbReference type="Proteomes" id="UP000030742">
    <property type="component" value="Unassembled WGS sequence"/>
</dbReference>
<keyword evidence="6" id="KW-0539">Nucleus</keyword>
<protein>
    <recommendedName>
        <fullName evidence="3">Transcription initiation factor TFIID subunit 12</fullName>
    </recommendedName>
</protein>
<dbReference type="EMBL" id="KB632368">
    <property type="protein sequence ID" value="ERL93690.1"/>
    <property type="molecule type" value="Genomic_DNA"/>
</dbReference>
<dbReference type="Gene3D" id="1.10.20.10">
    <property type="entry name" value="Histone, subunit A"/>
    <property type="match status" value="1"/>
</dbReference>
<dbReference type="SUPFAM" id="SSF47113">
    <property type="entry name" value="Histone-fold"/>
    <property type="match status" value="1"/>
</dbReference>
<dbReference type="AlphaFoldDB" id="U4UU58"/>
<dbReference type="OrthoDB" id="2193432at2759"/>
<evidence type="ECO:0000256" key="2">
    <source>
        <dbReference type="ARBA" id="ARBA00007530"/>
    </source>
</evidence>
<proteinExistence type="inferred from homology"/>
<evidence type="ECO:0000313" key="8">
    <source>
        <dbReference type="EMBL" id="ERL93690.1"/>
    </source>
</evidence>
<dbReference type="InterPro" id="IPR003228">
    <property type="entry name" value="TFIID_TAF12_dom"/>
</dbReference>
<dbReference type="InterPro" id="IPR009072">
    <property type="entry name" value="Histone-fold"/>
</dbReference>
<evidence type="ECO:0000256" key="6">
    <source>
        <dbReference type="ARBA" id="ARBA00023242"/>
    </source>
</evidence>